<feature type="transmembrane region" description="Helical" evidence="1">
    <location>
        <begin position="95"/>
        <end position="115"/>
    </location>
</feature>
<keyword evidence="1" id="KW-1133">Transmembrane helix</keyword>
<organism evidence="2 3">
    <name type="scientific">Magallana gigas</name>
    <name type="common">Pacific oyster</name>
    <name type="synonym">Crassostrea gigas</name>
    <dbReference type="NCBI Taxonomy" id="29159"/>
    <lineage>
        <taxon>Eukaryota</taxon>
        <taxon>Metazoa</taxon>
        <taxon>Spiralia</taxon>
        <taxon>Lophotrochozoa</taxon>
        <taxon>Mollusca</taxon>
        <taxon>Bivalvia</taxon>
        <taxon>Autobranchia</taxon>
        <taxon>Pteriomorphia</taxon>
        <taxon>Ostreida</taxon>
        <taxon>Ostreoidea</taxon>
        <taxon>Ostreidae</taxon>
        <taxon>Magallana</taxon>
    </lineage>
</organism>
<dbReference type="AlphaFoldDB" id="A0A8W8KUB7"/>
<evidence type="ECO:0000313" key="3">
    <source>
        <dbReference type="Proteomes" id="UP000005408"/>
    </source>
</evidence>
<dbReference type="OMA" id="FMFHEDK"/>
<feature type="transmembrane region" description="Helical" evidence="1">
    <location>
        <begin position="64"/>
        <end position="83"/>
    </location>
</feature>
<dbReference type="EnsemblMetazoa" id="G25007.5">
    <property type="protein sequence ID" value="G25007.5:cds"/>
    <property type="gene ID" value="G25007"/>
</dbReference>
<feature type="transmembrane region" description="Helical" evidence="1">
    <location>
        <begin position="234"/>
        <end position="254"/>
    </location>
</feature>
<dbReference type="RefSeq" id="XP_011426906.2">
    <property type="nucleotide sequence ID" value="XM_011428604.4"/>
</dbReference>
<reference evidence="2" key="1">
    <citation type="submission" date="2022-08" db="UniProtKB">
        <authorList>
            <consortium name="EnsemblMetazoa"/>
        </authorList>
    </citation>
    <scope>IDENTIFICATION</scope>
    <source>
        <strain evidence="2">05x7-T-G4-1.051#20</strain>
    </source>
</reference>
<dbReference type="GeneID" id="105327926"/>
<dbReference type="KEGG" id="crg:105327926"/>
<keyword evidence="1" id="KW-0812">Transmembrane</keyword>
<proteinExistence type="predicted"/>
<evidence type="ECO:0000256" key="1">
    <source>
        <dbReference type="SAM" id="Phobius"/>
    </source>
</evidence>
<feature type="transmembrane region" description="Helical" evidence="1">
    <location>
        <begin position="30"/>
        <end position="52"/>
    </location>
</feature>
<accession>A0A8W8KUB7</accession>
<protein>
    <submittedName>
        <fullName evidence="2">Uncharacterized protein</fullName>
    </submittedName>
</protein>
<dbReference type="Proteomes" id="UP000005408">
    <property type="component" value="Unassembled WGS sequence"/>
</dbReference>
<dbReference type="EnsemblMetazoa" id="G25007.7">
    <property type="protein sequence ID" value="G25007.7:cds"/>
    <property type="gene ID" value="G25007"/>
</dbReference>
<keyword evidence="1" id="KW-0472">Membrane</keyword>
<feature type="transmembrane region" description="Helical" evidence="1">
    <location>
        <begin position="260"/>
        <end position="282"/>
    </location>
</feature>
<feature type="transmembrane region" description="Helical" evidence="1">
    <location>
        <begin position="164"/>
        <end position="183"/>
    </location>
</feature>
<keyword evidence="3" id="KW-1185">Reference proteome</keyword>
<sequence>MDVYELLPSIVMTVLFLGILPLGQKVWISADLTITSAWGLMCITFPQFVMQYQVDGEIDMQHEYFYRLFGFVLLVTSLFGVLTQNSDDPTVKITFLWSRVIATSVYILNRVYSIYNITKDPQWNDRSLYFGTYGDVLWFLGSLYHSLRCQDWGYANEAHLRIDLHLRMDTLLTFFMALMYFVFPGHVFKIQVDGKLGKLHLSLIRNVAAFLFGTCIISASATRFSSQDDKMTFLALRILVNSCIITFQLIAQFFQSPWSIYHVYFSIVTTAVWTLNAGLGYMHEVKKLNKDKVE</sequence>
<feature type="transmembrane region" description="Helical" evidence="1">
    <location>
        <begin position="127"/>
        <end position="144"/>
    </location>
</feature>
<name>A0A8W8KUB7_MAGGI</name>
<feature type="transmembrane region" description="Helical" evidence="1">
    <location>
        <begin position="6"/>
        <end position="23"/>
    </location>
</feature>
<feature type="transmembrane region" description="Helical" evidence="1">
    <location>
        <begin position="203"/>
        <end position="222"/>
    </location>
</feature>
<evidence type="ECO:0000313" key="2">
    <source>
        <dbReference type="EnsemblMetazoa" id="G25007.5:cds"/>
    </source>
</evidence>
<dbReference type="EnsemblMetazoa" id="G25007.8">
    <property type="protein sequence ID" value="G25007.8:cds"/>
    <property type="gene ID" value="G25007"/>
</dbReference>